<keyword evidence="1" id="KW-1133">Transmembrane helix</keyword>
<keyword evidence="3" id="KW-1185">Reference proteome</keyword>
<evidence type="ECO:0000313" key="2">
    <source>
        <dbReference type="EMBL" id="OLP73909.1"/>
    </source>
</evidence>
<dbReference type="EMBL" id="LSRX01004552">
    <property type="protein sequence ID" value="OLP73909.1"/>
    <property type="molecule type" value="Genomic_DNA"/>
</dbReference>
<keyword evidence="1" id="KW-0472">Membrane</keyword>
<organism evidence="2 3">
    <name type="scientific">Symbiodinium microadriaticum</name>
    <name type="common">Dinoflagellate</name>
    <name type="synonym">Zooxanthella microadriatica</name>
    <dbReference type="NCBI Taxonomy" id="2951"/>
    <lineage>
        <taxon>Eukaryota</taxon>
        <taxon>Sar</taxon>
        <taxon>Alveolata</taxon>
        <taxon>Dinophyceae</taxon>
        <taxon>Suessiales</taxon>
        <taxon>Symbiodiniaceae</taxon>
        <taxon>Symbiodinium</taxon>
    </lineage>
</organism>
<comment type="caution">
    <text evidence="2">The sequence shown here is derived from an EMBL/GenBank/DDBJ whole genome shotgun (WGS) entry which is preliminary data.</text>
</comment>
<sequence length="90" mass="9693">MMGVDKATVGKLASFHLLCRAAFNVLYMGFNTPGPSNGRTLAWLLSLLSSCQLIALAIIVDAFVDVKSECDDLQCTRNVFSDFCSSLAKA</sequence>
<gene>
    <name evidence="2" type="ORF">AK812_SmicGene46703</name>
</gene>
<dbReference type="Proteomes" id="UP000186817">
    <property type="component" value="Unassembled WGS sequence"/>
</dbReference>
<feature type="transmembrane region" description="Helical" evidence="1">
    <location>
        <begin position="12"/>
        <end position="30"/>
    </location>
</feature>
<evidence type="ECO:0000313" key="3">
    <source>
        <dbReference type="Proteomes" id="UP000186817"/>
    </source>
</evidence>
<name>A0A1Q9BTA0_SYMMI</name>
<keyword evidence="1" id="KW-0812">Transmembrane</keyword>
<evidence type="ECO:0000256" key="1">
    <source>
        <dbReference type="SAM" id="Phobius"/>
    </source>
</evidence>
<protein>
    <submittedName>
        <fullName evidence="2">Uncharacterized protein</fullName>
    </submittedName>
</protein>
<dbReference type="AlphaFoldDB" id="A0A1Q9BTA0"/>
<proteinExistence type="predicted"/>
<feature type="non-terminal residue" evidence="2">
    <location>
        <position position="90"/>
    </location>
</feature>
<feature type="transmembrane region" description="Helical" evidence="1">
    <location>
        <begin position="42"/>
        <end position="64"/>
    </location>
</feature>
<reference evidence="2 3" key="1">
    <citation type="submission" date="2016-02" db="EMBL/GenBank/DDBJ databases">
        <title>Genome analysis of coral dinoflagellate symbionts highlights evolutionary adaptations to a symbiotic lifestyle.</title>
        <authorList>
            <person name="Aranda M."/>
            <person name="Li Y."/>
            <person name="Liew Y.J."/>
            <person name="Baumgarten S."/>
            <person name="Simakov O."/>
            <person name="Wilson M."/>
            <person name="Piel J."/>
            <person name="Ashoor H."/>
            <person name="Bougouffa S."/>
            <person name="Bajic V.B."/>
            <person name="Ryu T."/>
            <person name="Ravasi T."/>
            <person name="Bayer T."/>
            <person name="Micklem G."/>
            <person name="Kim H."/>
            <person name="Bhak J."/>
            <person name="Lajeunesse T.C."/>
            <person name="Voolstra C.R."/>
        </authorList>
    </citation>
    <scope>NUCLEOTIDE SEQUENCE [LARGE SCALE GENOMIC DNA]</scope>
    <source>
        <strain evidence="2 3">CCMP2467</strain>
    </source>
</reference>
<accession>A0A1Q9BTA0</accession>